<sequence>MQTTHVLETAAADLVYDVRGPLPTADGLPPLMMIGQPMDAAGFRALADRFPDRTVVTYDPRGLGRSKRKDNRIDHTPSTQAEDVHEVIAALGAGPVEMFASSGGAVTALALVAAHPGDVTTLVAHEPPLLPLLPDAAAAERAFAEVREAYQAKGFGAGMAAFLVMTSWQGEFTEDYFAQPAADPAMFGMPTEDDGSREDPLLSDRSRAVSDYHPDVAALAAAPTRVVIAVGEETGNTLTARTSHAAAALLGQQATVFPSHHGGFTDGEFGYPGQPDEFARTLREVLSAAR</sequence>
<dbReference type="Gene3D" id="3.40.50.1820">
    <property type="entry name" value="alpha/beta hydrolase"/>
    <property type="match status" value="1"/>
</dbReference>
<dbReference type="RefSeq" id="WP_195000773.1">
    <property type="nucleotide sequence ID" value="NZ_JADLQN010000001.1"/>
</dbReference>
<feature type="domain" description="AB hydrolase-1" evidence="2">
    <location>
        <begin position="44"/>
        <end position="133"/>
    </location>
</feature>
<proteinExistence type="predicted"/>
<organism evidence="3 4">
    <name type="scientific">Nocardia higoensis</name>
    <dbReference type="NCBI Taxonomy" id="228599"/>
    <lineage>
        <taxon>Bacteria</taxon>
        <taxon>Bacillati</taxon>
        <taxon>Actinomycetota</taxon>
        <taxon>Actinomycetes</taxon>
        <taxon>Mycobacteriales</taxon>
        <taxon>Nocardiaceae</taxon>
        <taxon>Nocardia</taxon>
    </lineage>
</organism>
<dbReference type="Pfam" id="PF00561">
    <property type="entry name" value="Abhydrolase_1"/>
    <property type="match status" value="1"/>
</dbReference>
<evidence type="ECO:0000313" key="3">
    <source>
        <dbReference type="EMBL" id="MBF6353936.1"/>
    </source>
</evidence>
<dbReference type="InterPro" id="IPR000073">
    <property type="entry name" value="AB_hydrolase_1"/>
</dbReference>
<evidence type="ECO:0000256" key="1">
    <source>
        <dbReference type="SAM" id="MobiDB-lite"/>
    </source>
</evidence>
<accession>A0ABS0D6F4</accession>
<keyword evidence="3" id="KW-0378">Hydrolase</keyword>
<feature type="region of interest" description="Disordered" evidence="1">
    <location>
        <begin position="59"/>
        <end position="80"/>
    </location>
</feature>
<protein>
    <submittedName>
        <fullName evidence="3">Alpha/beta hydrolase</fullName>
    </submittedName>
</protein>
<evidence type="ECO:0000313" key="4">
    <source>
        <dbReference type="Proteomes" id="UP000707731"/>
    </source>
</evidence>
<dbReference type="InterPro" id="IPR029058">
    <property type="entry name" value="AB_hydrolase_fold"/>
</dbReference>
<keyword evidence="4" id="KW-1185">Reference proteome</keyword>
<reference evidence="3 4" key="1">
    <citation type="submission" date="2020-10" db="EMBL/GenBank/DDBJ databases">
        <title>Identification of Nocardia species via Next-generation sequencing and recognition of intraspecies genetic diversity.</title>
        <authorList>
            <person name="Li P."/>
            <person name="Li P."/>
            <person name="Lu B."/>
        </authorList>
    </citation>
    <scope>NUCLEOTIDE SEQUENCE [LARGE SCALE GENOMIC DNA]</scope>
    <source>
        <strain evidence="3 4">BJ06-0143</strain>
    </source>
</reference>
<dbReference type="SUPFAM" id="SSF53474">
    <property type="entry name" value="alpha/beta-Hydrolases"/>
    <property type="match status" value="1"/>
</dbReference>
<evidence type="ECO:0000259" key="2">
    <source>
        <dbReference type="Pfam" id="PF00561"/>
    </source>
</evidence>
<name>A0ABS0D6F4_9NOCA</name>
<comment type="caution">
    <text evidence="3">The sequence shown here is derived from an EMBL/GenBank/DDBJ whole genome shotgun (WGS) entry which is preliminary data.</text>
</comment>
<gene>
    <name evidence="3" type="ORF">IU449_05120</name>
</gene>
<dbReference type="Proteomes" id="UP000707731">
    <property type="component" value="Unassembled WGS sequence"/>
</dbReference>
<dbReference type="EMBL" id="JADLQN010000001">
    <property type="protein sequence ID" value="MBF6353936.1"/>
    <property type="molecule type" value="Genomic_DNA"/>
</dbReference>
<dbReference type="GO" id="GO:0016787">
    <property type="term" value="F:hydrolase activity"/>
    <property type="evidence" value="ECO:0007669"/>
    <property type="project" value="UniProtKB-KW"/>
</dbReference>